<proteinExistence type="predicted"/>
<protein>
    <submittedName>
        <fullName evidence="1">Uncharacterized protein</fullName>
    </submittedName>
</protein>
<accession>A0AB73N0E6</accession>
<dbReference type="Proteomes" id="UP000194737">
    <property type="component" value="Unassembled WGS sequence"/>
</dbReference>
<name>A0AB73N0E6_ENTFC</name>
<comment type="caution">
    <text evidence="1">The sequence shown here is derived from an EMBL/GenBank/DDBJ whole genome shotgun (WGS) entry which is preliminary data.</text>
</comment>
<reference evidence="1 2" key="1">
    <citation type="submission" date="2017-05" db="EMBL/GenBank/DDBJ databases">
        <title>The Genome Sequence of Enterococcus faecium 6F2_DIV0138.</title>
        <authorList>
            <consortium name="The Broad Institute Genomics Platform"/>
            <consortium name="The Broad Institute Genomic Center for Infectious Diseases"/>
            <person name="Earl A."/>
            <person name="Manson A."/>
            <person name="Schwartman J."/>
            <person name="Gilmore M."/>
            <person name="Abouelleil A."/>
            <person name="Cao P."/>
            <person name="Chapman S."/>
            <person name="Cusick C."/>
            <person name="Shea T."/>
            <person name="Young S."/>
            <person name="Neafsey D."/>
            <person name="Nusbaum C."/>
            <person name="Birren B."/>
        </authorList>
    </citation>
    <scope>NUCLEOTIDE SEQUENCE [LARGE SCALE GENOMIC DNA]</scope>
    <source>
        <strain evidence="1 2">6F2_DIV0138</strain>
    </source>
</reference>
<sequence>MIKATKIKMNDVKSNINPLIEIKEIYLEGVKSPGFYTKESIYRPIEEEKVFN</sequence>
<evidence type="ECO:0000313" key="2">
    <source>
        <dbReference type="Proteomes" id="UP000194737"/>
    </source>
</evidence>
<organism evidence="1 2">
    <name type="scientific">Enterococcus faecium</name>
    <name type="common">Streptococcus faecium</name>
    <dbReference type="NCBI Taxonomy" id="1352"/>
    <lineage>
        <taxon>Bacteria</taxon>
        <taxon>Bacillati</taxon>
        <taxon>Bacillota</taxon>
        <taxon>Bacilli</taxon>
        <taxon>Lactobacillales</taxon>
        <taxon>Enterococcaceae</taxon>
        <taxon>Enterococcus</taxon>
    </lineage>
</organism>
<dbReference type="AlphaFoldDB" id="A0AB73N0E6"/>
<evidence type="ECO:0000313" key="1">
    <source>
        <dbReference type="EMBL" id="OTN94199.1"/>
    </source>
</evidence>
<gene>
    <name evidence="1" type="ORF">A5804_002873</name>
</gene>
<dbReference type="EMBL" id="NGLB01000004">
    <property type="protein sequence ID" value="OTN94199.1"/>
    <property type="molecule type" value="Genomic_DNA"/>
</dbReference>